<keyword evidence="3" id="KW-1185">Reference proteome</keyword>
<dbReference type="AlphaFoldDB" id="A0A2T0Q9N2"/>
<gene>
    <name evidence="2" type="ORF">CLV72_102209</name>
</gene>
<dbReference type="SMART" id="SM00100">
    <property type="entry name" value="cNMP"/>
    <property type="match status" value="1"/>
</dbReference>
<dbReference type="Proteomes" id="UP000237846">
    <property type="component" value="Unassembled WGS sequence"/>
</dbReference>
<evidence type="ECO:0000313" key="3">
    <source>
        <dbReference type="Proteomes" id="UP000237846"/>
    </source>
</evidence>
<dbReference type="SUPFAM" id="SSF51206">
    <property type="entry name" value="cAMP-binding domain-like"/>
    <property type="match status" value="1"/>
</dbReference>
<dbReference type="PANTHER" id="PTHR24567">
    <property type="entry name" value="CRP FAMILY TRANSCRIPTIONAL REGULATORY PROTEIN"/>
    <property type="match status" value="1"/>
</dbReference>
<accession>A0A2T0Q9N2</accession>
<name>A0A2T0Q9N2_9ACTN</name>
<dbReference type="CDD" id="cd00038">
    <property type="entry name" value="CAP_ED"/>
    <property type="match status" value="1"/>
</dbReference>
<dbReference type="NCBIfam" id="NF041163">
    <property type="entry name" value="encap_f2b"/>
    <property type="match status" value="1"/>
</dbReference>
<dbReference type="EMBL" id="PVZC01000002">
    <property type="protein sequence ID" value="PRY00578.1"/>
    <property type="molecule type" value="Genomic_DNA"/>
</dbReference>
<dbReference type="InterPro" id="IPR018490">
    <property type="entry name" value="cNMP-bd_dom_sf"/>
</dbReference>
<evidence type="ECO:0000259" key="1">
    <source>
        <dbReference type="PROSITE" id="PS50042"/>
    </source>
</evidence>
<dbReference type="GO" id="GO:0005829">
    <property type="term" value="C:cytosol"/>
    <property type="evidence" value="ECO:0007669"/>
    <property type="project" value="TreeGrafter"/>
</dbReference>
<dbReference type="InterPro" id="IPR049817">
    <property type="entry name" value="Encap_f2b"/>
</dbReference>
<dbReference type="Pfam" id="PF19307">
    <property type="entry name" value="SrpI-like"/>
    <property type="match status" value="1"/>
</dbReference>
<dbReference type="InterPro" id="IPR014710">
    <property type="entry name" value="RmlC-like_jellyroll"/>
</dbReference>
<dbReference type="PANTHER" id="PTHR24567:SF74">
    <property type="entry name" value="HTH-TYPE TRANSCRIPTIONAL REGULATOR ARCR"/>
    <property type="match status" value="1"/>
</dbReference>
<dbReference type="RefSeq" id="WP_245929982.1">
    <property type="nucleotide sequence ID" value="NZ_PVZC01000002.1"/>
</dbReference>
<organism evidence="2 3">
    <name type="scientific">Allonocardiopsis opalescens</name>
    <dbReference type="NCBI Taxonomy" id="1144618"/>
    <lineage>
        <taxon>Bacteria</taxon>
        <taxon>Bacillati</taxon>
        <taxon>Actinomycetota</taxon>
        <taxon>Actinomycetes</taxon>
        <taxon>Streptosporangiales</taxon>
        <taxon>Allonocardiopsis</taxon>
    </lineage>
</organism>
<reference evidence="2 3" key="1">
    <citation type="submission" date="2018-03" db="EMBL/GenBank/DDBJ databases">
        <title>Genomic Encyclopedia of Archaeal and Bacterial Type Strains, Phase II (KMG-II): from individual species to whole genera.</title>
        <authorList>
            <person name="Goeker M."/>
        </authorList>
    </citation>
    <scope>NUCLEOTIDE SEQUENCE [LARGE SCALE GENOMIC DNA]</scope>
    <source>
        <strain evidence="2 3">DSM 45601</strain>
    </source>
</reference>
<dbReference type="InterPro" id="IPR000595">
    <property type="entry name" value="cNMP-bd_dom"/>
</dbReference>
<comment type="caution">
    <text evidence="2">The sequence shown here is derived from an EMBL/GenBank/DDBJ whole genome shotgun (WGS) entry which is preliminary data.</text>
</comment>
<sequence length="471" mass="51984">MTETVAPESDVEAGQPQQLSLAAAAARNLATTTKSVPQMQGITSRWLLRMLPWVEASGGVYRVNRRLSYAVGDGRVSFTNTGADVRVIPEELCELPSLRGFDDASVLSALAERFEQREYQAGEVIVEAGQPTDALYLIVHGKVNKIGRGEYGDDTVLDVMADGEHFGEQLLSESEPTWDFTVRTVTPCTVLRLPDQSFQQLNGHSESLREHIRRARAGLGPHNEHGEADVAVASGHDGEPVLPGTYVDYELSPREYELSVAQTVLRVHTRVADLYNQPMNQLEQQLRLTIEALRERQENELINNRDFGLLHNADFSQRIHTRSGPPTPDDLDELLAKVWKEPAFFLAHPRTIAAFGRECSRRGVYPTSVDINGNKVPSWRGVPLLPSNKIGISPTRTSSILLMRTGEQSQGVIGLHQTGLPDEYQPGLSVRFMGISEQAIMSYLVSAYYSAAVLVPDALAVLEHVEIGREG</sequence>
<protein>
    <submittedName>
        <fullName evidence="2">Cyclic nucleotide-binding domain-containing protein</fullName>
    </submittedName>
</protein>
<dbReference type="Pfam" id="PF00027">
    <property type="entry name" value="cNMP_binding"/>
    <property type="match status" value="1"/>
</dbReference>
<evidence type="ECO:0000313" key="2">
    <source>
        <dbReference type="EMBL" id="PRY00578.1"/>
    </source>
</evidence>
<feature type="domain" description="Cyclic nucleotide-binding" evidence="1">
    <location>
        <begin position="103"/>
        <end position="201"/>
    </location>
</feature>
<dbReference type="InterPro" id="IPR050397">
    <property type="entry name" value="Env_Response_Regulators"/>
</dbReference>
<dbReference type="Gene3D" id="2.60.120.10">
    <property type="entry name" value="Jelly Rolls"/>
    <property type="match status" value="1"/>
</dbReference>
<dbReference type="GO" id="GO:0003700">
    <property type="term" value="F:DNA-binding transcription factor activity"/>
    <property type="evidence" value="ECO:0007669"/>
    <property type="project" value="TreeGrafter"/>
</dbReference>
<dbReference type="InterPro" id="IPR045641">
    <property type="entry name" value="SrpI-like"/>
</dbReference>
<dbReference type="PROSITE" id="PS50042">
    <property type="entry name" value="CNMP_BINDING_3"/>
    <property type="match status" value="1"/>
</dbReference>
<proteinExistence type="predicted"/>